<dbReference type="RefSeq" id="XP_008907216.1">
    <property type="nucleotide sequence ID" value="XM_008908968.1"/>
</dbReference>
<name>W2Q4J2_PHYN3</name>
<organism evidence="1 2">
    <name type="scientific">Phytophthora nicotianae (strain INRA-310)</name>
    <name type="common">Phytophthora parasitica</name>
    <dbReference type="NCBI Taxonomy" id="761204"/>
    <lineage>
        <taxon>Eukaryota</taxon>
        <taxon>Sar</taxon>
        <taxon>Stramenopiles</taxon>
        <taxon>Oomycota</taxon>
        <taxon>Peronosporomycetes</taxon>
        <taxon>Peronosporales</taxon>
        <taxon>Peronosporaceae</taxon>
        <taxon>Phytophthora</taxon>
    </lineage>
</organism>
<gene>
    <name evidence="1" type="ORF">PPTG_23188</name>
</gene>
<accession>W2Q4J2</accession>
<dbReference type="GeneID" id="20191787"/>
<protein>
    <submittedName>
        <fullName evidence="1">Uncharacterized protein</fullName>
    </submittedName>
</protein>
<reference evidence="2" key="1">
    <citation type="submission" date="2011-12" db="EMBL/GenBank/DDBJ databases">
        <authorList>
            <consortium name="The Broad Institute Genome Sequencing Platform"/>
            <person name="Russ C."/>
            <person name="Tyler B."/>
            <person name="Panabieres F."/>
            <person name="Shan W."/>
            <person name="Tripathy S."/>
            <person name="Grunwald N."/>
            <person name="Machado M."/>
            <person name="Young S.K."/>
            <person name="Zeng Q."/>
            <person name="Gargeya S."/>
            <person name="Fitzgerald M."/>
            <person name="Haas B."/>
            <person name="Abouelleil A."/>
            <person name="Alvarado L."/>
            <person name="Arachchi H.M."/>
            <person name="Berlin A."/>
            <person name="Chapman S.B."/>
            <person name="Gearin G."/>
            <person name="Goldberg J."/>
            <person name="Griggs A."/>
            <person name="Gujja S."/>
            <person name="Hansen M."/>
            <person name="Heiman D."/>
            <person name="Howarth C."/>
            <person name="Larimer J."/>
            <person name="Lui A."/>
            <person name="MacDonald P.J.P."/>
            <person name="McCowen C."/>
            <person name="Montmayeur A."/>
            <person name="Murphy C."/>
            <person name="Neiman D."/>
            <person name="Pearson M."/>
            <person name="Priest M."/>
            <person name="Roberts A."/>
            <person name="Saif S."/>
            <person name="Shea T."/>
            <person name="Sisk P."/>
            <person name="Stolte C."/>
            <person name="Sykes S."/>
            <person name="Wortman J."/>
            <person name="Nusbaum C."/>
            <person name="Birren B."/>
        </authorList>
    </citation>
    <scope>NUCLEOTIDE SEQUENCE [LARGE SCALE GENOMIC DNA]</scope>
    <source>
        <strain evidence="2">INRA-310</strain>
    </source>
</reference>
<sequence>MFRAEKSSIVYLVTGNDHYPVVEINNRRGIPQPARASASLPPTWAKLCAVVERLNILGLSAAKVRYVIITSGYLAFVTVWS</sequence>
<evidence type="ECO:0000313" key="1">
    <source>
        <dbReference type="EMBL" id="ETN07459.1"/>
    </source>
</evidence>
<dbReference type="EMBL" id="KI669592">
    <property type="protein sequence ID" value="ETN07459.1"/>
    <property type="molecule type" value="Genomic_DNA"/>
</dbReference>
<dbReference type="Proteomes" id="UP000018817">
    <property type="component" value="Unassembled WGS sequence"/>
</dbReference>
<evidence type="ECO:0000313" key="2">
    <source>
        <dbReference type="Proteomes" id="UP000018817"/>
    </source>
</evidence>
<dbReference type="AlphaFoldDB" id="W2Q4J2"/>
<reference evidence="1 2" key="2">
    <citation type="submission" date="2013-11" db="EMBL/GenBank/DDBJ databases">
        <title>The Genome Sequence of Phytophthora parasitica INRA-310.</title>
        <authorList>
            <consortium name="The Broad Institute Genomics Platform"/>
            <person name="Russ C."/>
            <person name="Tyler B."/>
            <person name="Panabieres F."/>
            <person name="Shan W."/>
            <person name="Tripathy S."/>
            <person name="Grunwald N."/>
            <person name="Machado M."/>
            <person name="Johnson C.S."/>
            <person name="Arredondo F."/>
            <person name="Hong C."/>
            <person name="Coffey M."/>
            <person name="Young S.K."/>
            <person name="Zeng Q."/>
            <person name="Gargeya S."/>
            <person name="Fitzgerald M."/>
            <person name="Abouelleil A."/>
            <person name="Alvarado L."/>
            <person name="Chapman S.B."/>
            <person name="Gainer-Dewar J."/>
            <person name="Goldberg J."/>
            <person name="Griggs A."/>
            <person name="Gujja S."/>
            <person name="Hansen M."/>
            <person name="Howarth C."/>
            <person name="Imamovic A."/>
            <person name="Ireland A."/>
            <person name="Larimer J."/>
            <person name="McCowan C."/>
            <person name="Murphy C."/>
            <person name="Pearson M."/>
            <person name="Poon T.W."/>
            <person name="Priest M."/>
            <person name="Roberts A."/>
            <person name="Saif S."/>
            <person name="Shea T."/>
            <person name="Sykes S."/>
            <person name="Wortman J."/>
            <person name="Nusbaum C."/>
            <person name="Birren B."/>
        </authorList>
    </citation>
    <scope>NUCLEOTIDE SEQUENCE [LARGE SCALE GENOMIC DNA]</scope>
    <source>
        <strain evidence="1 2">INRA-310</strain>
    </source>
</reference>
<dbReference type="VEuPathDB" id="FungiDB:PPTG_23188"/>
<proteinExistence type="predicted"/>